<organism evidence="3 4">
    <name type="scientific">Chlamydomonas incerta</name>
    <dbReference type="NCBI Taxonomy" id="51695"/>
    <lineage>
        <taxon>Eukaryota</taxon>
        <taxon>Viridiplantae</taxon>
        <taxon>Chlorophyta</taxon>
        <taxon>core chlorophytes</taxon>
        <taxon>Chlorophyceae</taxon>
        <taxon>CS clade</taxon>
        <taxon>Chlamydomonadales</taxon>
        <taxon>Chlamydomonadaceae</taxon>
        <taxon>Chlamydomonas</taxon>
    </lineage>
</organism>
<feature type="compositionally biased region" description="Polar residues" evidence="1">
    <location>
        <begin position="1"/>
        <end position="14"/>
    </location>
</feature>
<feature type="region of interest" description="Disordered" evidence="1">
    <location>
        <begin position="1"/>
        <end position="28"/>
    </location>
</feature>
<dbReference type="Pfam" id="PF13370">
    <property type="entry name" value="Fer4_13"/>
    <property type="match status" value="1"/>
</dbReference>
<sequence length="383" mass="42548">MAFSALQRSATPACTSGRATRTPTPRTAIGRGSSAAIHGISGGSCRRVKCDVVAAGHNFVLSCGLVDYYEVLGVDDDAPYDEIKKAYRALAKSCHPDYLGDAGHELCIMLNEAYQVLGDPDARANYNNKLEQALLDEDDNYTGQPLSKWMPTVKPSMAKNEDPAERRGVFVDEFTCIGCKQCVWCASATFRMEPEYGRSRVYAQWLDDEEKIQTAIESCPVSCIHWVDKADLPALEYVMQCKMTERVNVGVMMAGQGAQMDVFASTASFLKERKRKEEARARANKHYSPQQEAARRKAADELARQHLGFFAQFTSAFETAFAGVGNSVATGNETEELRQVGRRKRATGKRWDWLEQQRARGGWMVPPERALVPISVYAESLRS</sequence>
<name>A0A835W850_CHLIN</name>
<protein>
    <recommendedName>
        <fullName evidence="2">J domain-containing protein</fullName>
    </recommendedName>
</protein>
<dbReference type="Gene3D" id="1.10.287.110">
    <property type="entry name" value="DnaJ domain"/>
    <property type="match status" value="1"/>
</dbReference>
<gene>
    <name evidence="3" type="ORF">HXX76_003866</name>
</gene>
<dbReference type="PROSITE" id="PS50076">
    <property type="entry name" value="DNAJ_2"/>
    <property type="match status" value="1"/>
</dbReference>
<keyword evidence="4" id="KW-1185">Reference proteome</keyword>
<dbReference type="SUPFAM" id="SSF54862">
    <property type="entry name" value="4Fe-4S ferredoxins"/>
    <property type="match status" value="1"/>
</dbReference>
<feature type="domain" description="J" evidence="2">
    <location>
        <begin position="67"/>
        <end position="130"/>
    </location>
</feature>
<evidence type="ECO:0000313" key="4">
    <source>
        <dbReference type="Proteomes" id="UP000650467"/>
    </source>
</evidence>
<dbReference type="PRINTS" id="PR00625">
    <property type="entry name" value="JDOMAIN"/>
</dbReference>
<reference evidence="3" key="1">
    <citation type="journal article" date="2020" name="bioRxiv">
        <title>Comparative genomics of Chlamydomonas.</title>
        <authorList>
            <person name="Craig R.J."/>
            <person name="Hasan A.R."/>
            <person name="Ness R.W."/>
            <person name="Keightley P.D."/>
        </authorList>
    </citation>
    <scope>NUCLEOTIDE SEQUENCE</scope>
    <source>
        <strain evidence="3">SAG 7.73</strain>
    </source>
</reference>
<accession>A0A835W850</accession>
<dbReference type="SMART" id="SM00271">
    <property type="entry name" value="DnaJ"/>
    <property type="match status" value="1"/>
</dbReference>
<proteinExistence type="predicted"/>
<dbReference type="Gene3D" id="3.30.70.20">
    <property type="match status" value="1"/>
</dbReference>
<evidence type="ECO:0000313" key="3">
    <source>
        <dbReference type="EMBL" id="KAG2441013.1"/>
    </source>
</evidence>
<feature type="compositionally biased region" description="Low complexity" evidence="1">
    <location>
        <begin position="17"/>
        <end position="28"/>
    </location>
</feature>
<dbReference type="InterPro" id="IPR001623">
    <property type="entry name" value="DnaJ_domain"/>
</dbReference>
<dbReference type="CDD" id="cd06257">
    <property type="entry name" value="DnaJ"/>
    <property type="match status" value="1"/>
</dbReference>
<dbReference type="EMBL" id="JAEHOC010000006">
    <property type="protein sequence ID" value="KAG2441013.1"/>
    <property type="molecule type" value="Genomic_DNA"/>
</dbReference>
<dbReference type="SUPFAM" id="SSF46565">
    <property type="entry name" value="Chaperone J-domain"/>
    <property type="match status" value="1"/>
</dbReference>
<comment type="caution">
    <text evidence="3">The sequence shown here is derived from an EMBL/GenBank/DDBJ whole genome shotgun (WGS) entry which is preliminary data.</text>
</comment>
<evidence type="ECO:0000256" key="1">
    <source>
        <dbReference type="SAM" id="MobiDB-lite"/>
    </source>
</evidence>
<dbReference type="OrthoDB" id="376357at2759"/>
<evidence type="ECO:0000259" key="2">
    <source>
        <dbReference type="PROSITE" id="PS50076"/>
    </source>
</evidence>
<dbReference type="Pfam" id="PF00226">
    <property type="entry name" value="DnaJ"/>
    <property type="match status" value="1"/>
</dbReference>
<dbReference type="AlphaFoldDB" id="A0A835W850"/>
<dbReference type="InterPro" id="IPR036869">
    <property type="entry name" value="J_dom_sf"/>
</dbReference>
<dbReference type="PANTHER" id="PTHR45295:SF1">
    <property type="entry name" value="CHAPERONE PROTEIN DNAJ C76, CHLOROPLASTIC"/>
    <property type="match status" value="1"/>
</dbReference>
<dbReference type="PANTHER" id="PTHR45295">
    <property type="entry name" value="CHAPERONE PROTEIN DNAJ C76, CHLOROPLASTIC"/>
    <property type="match status" value="1"/>
</dbReference>
<dbReference type="Proteomes" id="UP000650467">
    <property type="component" value="Unassembled WGS sequence"/>
</dbReference>